<evidence type="ECO:0000313" key="2">
    <source>
        <dbReference type="Proteomes" id="UP000233551"/>
    </source>
</evidence>
<keyword evidence="2" id="KW-1185">Reference proteome</keyword>
<accession>A0A2I0KM34</accession>
<name>A0A2I0KM34_PUNGR</name>
<dbReference type="Proteomes" id="UP000233551">
    <property type="component" value="Unassembled WGS sequence"/>
</dbReference>
<evidence type="ECO:0000313" key="1">
    <source>
        <dbReference type="EMBL" id="PKI69519.1"/>
    </source>
</evidence>
<gene>
    <name evidence="1" type="ORF">CRG98_010094</name>
</gene>
<dbReference type="AlphaFoldDB" id="A0A2I0KM34"/>
<comment type="caution">
    <text evidence="1">The sequence shown here is derived from an EMBL/GenBank/DDBJ whole genome shotgun (WGS) entry which is preliminary data.</text>
</comment>
<dbReference type="EMBL" id="PGOL01000496">
    <property type="protein sequence ID" value="PKI69519.1"/>
    <property type="molecule type" value="Genomic_DNA"/>
</dbReference>
<reference evidence="1 2" key="1">
    <citation type="submission" date="2017-11" db="EMBL/GenBank/DDBJ databases">
        <title>De-novo sequencing of pomegranate (Punica granatum L.) genome.</title>
        <authorList>
            <person name="Akparov Z."/>
            <person name="Amiraslanov A."/>
            <person name="Hajiyeva S."/>
            <person name="Abbasov M."/>
            <person name="Kaur K."/>
            <person name="Hamwieh A."/>
            <person name="Solovyev V."/>
            <person name="Salamov A."/>
            <person name="Braich B."/>
            <person name="Kosarev P."/>
            <person name="Mahmoud A."/>
            <person name="Hajiyev E."/>
            <person name="Babayeva S."/>
            <person name="Izzatullayeva V."/>
            <person name="Mammadov A."/>
            <person name="Mammadov A."/>
            <person name="Sharifova S."/>
            <person name="Ojaghi J."/>
            <person name="Eynullazada K."/>
            <person name="Bayramov B."/>
            <person name="Abdulazimova A."/>
            <person name="Shahmuradov I."/>
        </authorList>
    </citation>
    <scope>NUCLEOTIDE SEQUENCE [LARGE SCALE GENOMIC DNA]</scope>
    <source>
        <strain evidence="2">cv. AG2017</strain>
        <tissue evidence="1">Leaf</tissue>
    </source>
</reference>
<protein>
    <submittedName>
        <fullName evidence="1">Uncharacterized protein</fullName>
    </submittedName>
</protein>
<sequence length="140" mass="15986">MQEDSKTGQDDLFYLSDLRLRGLPVFIHGSKGFDYSNLRVVGKSQTDRRALESKKMYSRGGESRLYDTDCRGARWSGDLVEPRRTWLGRGWKELNGWLGGAAMVVHGGSRERRDPWTRAKVVLVWGCSGLTRPIENPREK</sequence>
<proteinExistence type="predicted"/>
<organism evidence="1 2">
    <name type="scientific">Punica granatum</name>
    <name type="common">Pomegranate</name>
    <dbReference type="NCBI Taxonomy" id="22663"/>
    <lineage>
        <taxon>Eukaryota</taxon>
        <taxon>Viridiplantae</taxon>
        <taxon>Streptophyta</taxon>
        <taxon>Embryophyta</taxon>
        <taxon>Tracheophyta</taxon>
        <taxon>Spermatophyta</taxon>
        <taxon>Magnoliopsida</taxon>
        <taxon>eudicotyledons</taxon>
        <taxon>Gunneridae</taxon>
        <taxon>Pentapetalae</taxon>
        <taxon>rosids</taxon>
        <taxon>malvids</taxon>
        <taxon>Myrtales</taxon>
        <taxon>Lythraceae</taxon>
        <taxon>Punica</taxon>
    </lineage>
</organism>